<protein>
    <submittedName>
        <fullName evidence="2">Phage shock protein E</fullName>
    </submittedName>
</protein>
<evidence type="ECO:0000313" key="2">
    <source>
        <dbReference type="EMBL" id="CAL2089775.1"/>
    </source>
</evidence>
<dbReference type="EMBL" id="CAXIXY010000005">
    <property type="protein sequence ID" value="CAL2089775.1"/>
    <property type="molecule type" value="Genomic_DNA"/>
</dbReference>
<organism evidence="2 3">
    <name type="scientific">Tenacibaculum platacis</name>
    <dbReference type="NCBI Taxonomy" id="3137852"/>
    <lineage>
        <taxon>Bacteria</taxon>
        <taxon>Pseudomonadati</taxon>
        <taxon>Bacteroidota</taxon>
        <taxon>Flavobacteriia</taxon>
        <taxon>Flavobacteriales</taxon>
        <taxon>Flavobacteriaceae</taxon>
        <taxon>Tenacibaculum</taxon>
    </lineage>
</organism>
<accession>A0ABP1ERX2</accession>
<dbReference type="SUPFAM" id="SSF52821">
    <property type="entry name" value="Rhodanese/Cell cycle control phosphatase"/>
    <property type="match status" value="1"/>
</dbReference>
<evidence type="ECO:0000259" key="1">
    <source>
        <dbReference type="PROSITE" id="PS50206"/>
    </source>
</evidence>
<evidence type="ECO:0000313" key="3">
    <source>
        <dbReference type="Proteomes" id="UP001497416"/>
    </source>
</evidence>
<dbReference type="CDD" id="cd00158">
    <property type="entry name" value="RHOD"/>
    <property type="match status" value="1"/>
</dbReference>
<dbReference type="PANTHER" id="PTHR43031">
    <property type="entry name" value="FAD-DEPENDENT OXIDOREDUCTASE"/>
    <property type="match status" value="1"/>
</dbReference>
<comment type="caution">
    <text evidence="2">The sequence shown here is derived from an EMBL/GenBank/DDBJ whole genome shotgun (WGS) entry which is preliminary data.</text>
</comment>
<keyword evidence="3" id="KW-1185">Reference proteome</keyword>
<dbReference type="PROSITE" id="PS50206">
    <property type="entry name" value="RHODANESE_3"/>
    <property type="match status" value="1"/>
</dbReference>
<dbReference type="Pfam" id="PF00581">
    <property type="entry name" value="Rhodanese"/>
    <property type="match status" value="1"/>
</dbReference>
<reference evidence="2 3" key="1">
    <citation type="submission" date="2024-05" db="EMBL/GenBank/DDBJ databases">
        <authorList>
            <person name="Duchaud E."/>
        </authorList>
    </citation>
    <scope>NUCLEOTIDE SEQUENCE [LARGE SCALE GENOMIC DNA]</scope>
    <source>
        <strain evidence="2">Ena-SAMPLE-TAB-13-05-2024-13:56:06:370-140302</strain>
    </source>
</reference>
<dbReference type="PANTHER" id="PTHR43031:SF1">
    <property type="entry name" value="PYRIDINE NUCLEOTIDE-DISULPHIDE OXIDOREDUCTASE"/>
    <property type="match status" value="1"/>
</dbReference>
<dbReference type="RefSeq" id="WP_348712802.1">
    <property type="nucleotide sequence ID" value="NZ_CAXIXW010000012.1"/>
</dbReference>
<dbReference type="InterPro" id="IPR036873">
    <property type="entry name" value="Rhodanese-like_dom_sf"/>
</dbReference>
<dbReference type="Gene3D" id="3.40.250.10">
    <property type="entry name" value="Rhodanese-like domain"/>
    <property type="match status" value="1"/>
</dbReference>
<dbReference type="InterPro" id="IPR001763">
    <property type="entry name" value="Rhodanese-like_dom"/>
</dbReference>
<sequence length="103" mass="11434">MKLFNLLFRKKNMANEIQEYLGKGAVVLDVRTLAEWNEGHSEGAKHIVLDTIPNNVEEIKSWDKPVIAVCRSGGRSGQATEFLQGHGVDIINGGPWGNVDQYL</sequence>
<gene>
    <name evidence="2" type="ORF">T190607A01A_30389</name>
</gene>
<dbReference type="Proteomes" id="UP001497416">
    <property type="component" value="Unassembled WGS sequence"/>
</dbReference>
<name>A0ABP1ERX2_9FLAO</name>
<proteinExistence type="predicted"/>
<dbReference type="InterPro" id="IPR050229">
    <property type="entry name" value="GlpE_sulfurtransferase"/>
</dbReference>
<feature type="domain" description="Rhodanese" evidence="1">
    <location>
        <begin position="21"/>
        <end position="98"/>
    </location>
</feature>